<dbReference type="Pfam" id="PF03993">
    <property type="entry name" value="DUF349"/>
    <property type="match status" value="3"/>
</dbReference>
<keyword evidence="3" id="KW-1185">Reference proteome</keyword>
<dbReference type="RefSeq" id="WP_198248165.1">
    <property type="nucleotide sequence ID" value="NZ_CP061169.1"/>
</dbReference>
<name>A0ABX6YMQ0_9MICO</name>
<gene>
    <name evidence="2" type="ORF">HCR76_08350</name>
</gene>
<feature type="coiled-coil region" evidence="1">
    <location>
        <begin position="328"/>
        <end position="392"/>
    </location>
</feature>
<proteinExistence type="predicted"/>
<feature type="coiled-coil region" evidence="1">
    <location>
        <begin position="91"/>
        <end position="129"/>
    </location>
</feature>
<evidence type="ECO:0000313" key="2">
    <source>
        <dbReference type="EMBL" id="QPZ40008.1"/>
    </source>
</evidence>
<keyword evidence="1" id="KW-0175">Coiled coil</keyword>
<organism evidence="2 3">
    <name type="scientific">Paramicrobacterium chengjingii</name>
    <dbReference type="NCBI Taxonomy" id="2769067"/>
    <lineage>
        <taxon>Bacteria</taxon>
        <taxon>Bacillati</taxon>
        <taxon>Actinomycetota</taxon>
        <taxon>Actinomycetes</taxon>
        <taxon>Micrococcales</taxon>
        <taxon>Microbacteriaceae</taxon>
        <taxon>Paramicrobacterium</taxon>
    </lineage>
</organism>
<sequence>MAETQEQPWGRADETGTVFVREGDEWREVGQFPDGTPDEALAYFERKFTDLAGQVNLLEQRAKRGAPAKDIAKAVENLTENLREPSAVGDIESLRSRVAALDTTVDELNEQQQAQAEEAQKDAIAQRETIVTEIEALAAIDPSRVQWKQMTGQVNDLFAQWQSHQQDGPRLPKAQANALWKRFRTARSTIEQERRAFFADLDAQHRDVKARKQELIEQAQALVPRGIDGVPGYRRLLDDWKRAGRAGKKQDDALWARFKAAGDEIYAAKAAVDARDDAEYRENYEKKLELLEEAEPLLSEKDLDKAKSQLLSVQRRWEEIGRVPRDKVKTVEDRLRRVEQSVRKLDDEHWRKNNPETKARTEGLASQLHDSIAKLESELADAETKGDRKRIDEANEALRTQRQWLNAIG</sequence>
<dbReference type="InterPro" id="IPR007139">
    <property type="entry name" value="DUF349"/>
</dbReference>
<dbReference type="EMBL" id="CP061169">
    <property type="protein sequence ID" value="QPZ40008.1"/>
    <property type="molecule type" value="Genomic_DNA"/>
</dbReference>
<accession>A0ABX6YMQ0</accession>
<protein>
    <submittedName>
        <fullName evidence="2">DUF349 domain-containing protein</fullName>
    </submittedName>
</protein>
<reference evidence="2 3" key="1">
    <citation type="submission" date="2020-12" db="EMBL/GenBank/DDBJ databases">
        <title>Microbacterium sp. HY060.</title>
        <authorList>
            <person name="Zhou J."/>
        </authorList>
    </citation>
    <scope>NUCLEOTIDE SEQUENCE [LARGE SCALE GENOMIC DNA]</scope>
    <source>
        <strain evidence="2 3">HY60</strain>
    </source>
</reference>
<evidence type="ECO:0000313" key="3">
    <source>
        <dbReference type="Proteomes" id="UP000662814"/>
    </source>
</evidence>
<dbReference type="Proteomes" id="UP000662814">
    <property type="component" value="Chromosome"/>
</dbReference>
<evidence type="ECO:0000256" key="1">
    <source>
        <dbReference type="SAM" id="Coils"/>
    </source>
</evidence>